<evidence type="ECO:0000313" key="3">
    <source>
        <dbReference type="EMBL" id="KAG5625552.1"/>
    </source>
</evidence>
<feature type="signal peptide" evidence="2">
    <location>
        <begin position="1"/>
        <end position="32"/>
    </location>
</feature>
<feature type="region of interest" description="Disordered" evidence="1">
    <location>
        <begin position="38"/>
        <end position="65"/>
    </location>
</feature>
<gene>
    <name evidence="3" type="ORF">H5410_010770</name>
</gene>
<dbReference type="AlphaFoldDB" id="A0A9J6ALM2"/>
<evidence type="ECO:0008006" key="5">
    <source>
        <dbReference type="Google" id="ProtNLM"/>
    </source>
</evidence>
<evidence type="ECO:0000256" key="1">
    <source>
        <dbReference type="SAM" id="MobiDB-lite"/>
    </source>
</evidence>
<comment type="caution">
    <text evidence="3">The sequence shown here is derived from an EMBL/GenBank/DDBJ whole genome shotgun (WGS) entry which is preliminary data.</text>
</comment>
<name>A0A9J6ALM2_SOLCO</name>
<proteinExistence type="predicted"/>
<keyword evidence="2" id="KW-0732">Signal</keyword>
<protein>
    <recommendedName>
        <fullName evidence="5">Secreted protein</fullName>
    </recommendedName>
</protein>
<reference evidence="3 4" key="1">
    <citation type="submission" date="2020-09" db="EMBL/GenBank/DDBJ databases">
        <title>De no assembly of potato wild relative species, Solanum commersonii.</title>
        <authorList>
            <person name="Cho K."/>
        </authorList>
    </citation>
    <scope>NUCLEOTIDE SEQUENCE [LARGE SCALE GENOMIC DNA]</scope>
    <source>
        <strain evidence="3">LZ3.2</strain>
        <tissue evidence="3">Leaf</tissue>
    </source>
</reference>
<feature type="chain" id="PRO_5039928319" description="Secreted protein" evidence="2">
    <location>
        <begin position="33"/>
        <end position="100"/>
    </location>
</feature>
<evidence type="ECO:0000256" key="2">
    <source>
        <dbReference type="SAM" id="SignalP"/>
    </source>
</evidence>
<sequence length="100" mass="10622">MVYKIGEALLLWCCTSKLLLLLQPLFFGPLQPEMTPKVGATLPTTNASHPSTEGSSCSEIGQGGGQPSINDQQLLRVSVGVICKVGKPKLFLANIALARQ</sequence>
<keyword evidence="4" id="KW-1185">Reference proteome</keyword>
<dbReference type="Proteomes" id="UP000824120">
    <property type="component" value="Chromosome 2"/>
</dbReference>
<feature type="compositionally biased region" description="Polar residues" evidence="1">
    <location>
        <begin position="42"/>
        <end position="59"/>
    </location>
</feature>
<dbReference type="EMBL" id="JACXVP010000002">
    <property type="protein sequence ID" value="KAG5625552.1"/>
    <property type="molecule type" value="Genomic_DNA"/>
</dbReference>
<evidence type="ECO:0000313" key="4">
    <source>
        <dbReference type="Proteomes" id="UP000824120"/>
    </source>
</evidence>
<accession>A0A9J6ALM2</accession>
<organism evidence="3 4">
    <name type="scientific">Solanum commersonii</name>
    <name type="common">Commerson's wild potato</name>
    <name type="synonym">Commerson's nightshade</name>
    <dbReference type="NCBI Taxonomy" id="4109"/>
    <lineage>
        <taxon>Eukaryota</taxon>
        <taxon>Viridiplantae</taxon>
        <taxon>Streptophyta</taxon>
        <taxon>Embryophyta</taxon>
        <taxon>Tracheophyta</taxon>
        <taxon>Spermatophyta</taxon>
        <taxon>Magnoliopsida</taxon>
        <taxon>eudicotyledons</taxon>
        <taxon>Gunneridae</taxon>
        <taxon>Pentapetalae</taxon>
        <taxon>asterids</taxon>
        <taxon>lamiids</taxon>
        <taxon>Solanales</taxon>
        <taxon>Solanaceae</taxon>
        <taxon>Solanoideae</taxon>
        <taxon>Solaneae</taxon>
        <taxon>Solanum</taxon>
    </lineage>
</organism>